<comment type="caution">
    <text evidence="3">The sequence shown here is derived from an EMBL/GenBank/DDBJ whole genome shotgun (WGS) entry which is preliminary data.</text>
</comment>
<dbReference type="InterPro" id="IPR028098">
    <property type="entry name" value="Glyco_trans_4-like_N"/>
</dbReference>
<dbReference type="PANTHER" id="PTHR12526:SF637">
    <property type="entry name" value="GLYCOSYLTRANSFERASE EPSF-RELATED"/>
    <property type="match status" value="1"/>
</dbReference>
<gene>
    <name evidence="3" type="ORF">FYJ51_04475</name>
</gene>
<organism evidence="3 4">
    <name type="scientific">Stecheria intestinalis</name>
    <dbReference type="NCBI Taxonomy" id="2606630"/>
    <lineage>
        <taxon>Bacteria</taxon>
        <taxon>Bacillati</taxon>
        <taxon>Bacillota</taxon>
        <taxon>Erysipelotrichia</taxon>
        <taxon>Erysipelotrichales</taxon>
        <taxon>Erysipelotrichaceae</taxon>
        <taxon>Stecheria</taxon>
    </lineage>
</organism>
<evidence type="ECO:0000313" key="4">
    <source>
        <dbReference type="Proteomes" id="UP000461880"/>
    </source>
</evidence>
<proteinExistence type="predicted"/>
<dbReference type="EMBL" id="VUMN01000007">
    <property type="protein sequence ID" value="MSS58157.1"/>
    <property type="molecule type" value="Genomic_DNA"/>
</dbReference>
<evidence type="ECO:0000259" key="2">
    <source>
        <dbReference type="Pfam" id="PF13439"/>
    </source>
</evidence>
<protein>
    <submittedName>
        <fullName evidence="3">Glycosyltransferase</fullName>
    </submittedName>
</protein>
<dbReference type="Pfam" id="PF13439">
    <property type="entry name" value="Glyco_transf_4"/>
    <property type="match status" value="1"/>
</dbReference>
<dbReference type="Gene3D" id="3.40.50.2000">
    <property type="entry name" value="Glycogen Phosphorylase B"/>
    <property type="match status" value="2"/>
</dbReference>
<dbReference type="PANTHER" id="PTHR12526">
    <property type="entry name" value="GLYCOSYLTRANSFERASE"/>
    <property type="match status" value="1"/>
</dbReference>
<evidence type="ECO:0000259" key="1">
    <source>
        <dbReference type="Pfam" id="PF00534"/>
    </source>
</evidence>
<keyword evidence="4" id="KW-1185">Reference proteome</keyword>
<evidence type="ECO:0000313" key="3">
    <source>
        <dbReference type="EMBL" id="MSS58157.1"/>
    </source>
</evidence>
<dbReference type="GO" id="GO:0016757">
    <property type="term" value="F:glycosyltransferase activity"/>
    <property type="evidence" value="ECO:0007669"/>
    <property type="project" value="InterPro"/>
</dbReference>
<dbReference type="SUPFAM" id="SSF53756">
    <property type="entry name" value="UDP-Glycosyltransferase/glycogen phosphorylase"/>
    <property type="match status" value="1"/>
</dbReference>
<accession>A0A7X2TF17</accession>
<reference evidence="3 4" key="1">
    <citation type="submission" date="2019-08" db="EMBL/GenBank/DDBJ databases">
        <title>In-depth cultivation of the pig gut microbiome towards novel bacterial diversity and tailored functional studies.</title>
        <authorList>
            <person name="Wylensek D."/>
            <person name="Hitch T.C.A."/>
            <person name="Clavel T."/>
        </authorList>
    </citation>
    <scope>NUCLEOTIDE SEQUENCE [LARGE SCALE GENOMIC DNA]</scope>
    <source>
        <strain evidence="3 4">Oil+RF-744-GAM-WT-6</strain>
    </source>
</reference>
<dbReference type="InterPro" id="IPR001296">
    <property type="entry name" value="Glyco_trans_1"/>
</dbReference>
<dbReference type="AlphaFoldDB" id="A0A7X2TF17"/>
<name>A0A7X2TF17_9FIRM</name>
<sequence>METDFSEETESSMKAVQLNSACHGSTGMLMGILSKAMTEHGIENQMLYTFGEDPAENGYRYASDAEIKLNALHSRISGRYGFVSEKQTGRLIQFLKDYQPDLVQIHTIHGHDLNLTRFFQYLKEAGIPVVYTFHDCWQFTGYCPYYTWERCEKWKTGCENCPLRKRYSWFFDRSGENYQKKREAMSGFHHLQIVTPSRWMEEQVEQSFLKDLPCTVIPNGIDLSVFYPSVSNIRNHLHLNDRKIVLGIALSLSEAKGFHDYLELSRRLPETHVLVLVGVPEERRKDLPSNIIALPRTSSKEELRDLYSAADVTVVPTHEDNFPTVILESLACGTPAVTYQVGGAPEALDEKTGKAVRENDLDALMEAVLEFSGKKKEYAAFCRKKAEQRYSMKQFTDSYLSLYEKMVSCAVPRCGTAC</sequence>
<feature type="domain" description="Glycosyltransferase subfamily 4-like N-terminal" evidence="2">
    <location>
        <begin position="33"/>
        <end position="224"/>
    </location>
</feature>
<keyword evidence="3" id="KW-0808">Transferase</keyword>
<dbReference type="Pfam" id="PF00534">
    <property type="entry name" value="Glycos_transf_1"/>
    <property type="match status" value="1"/>
</dbReference>
<feature type="domain" description="Glycosyl transferase family 1" evidence="1">
    <location>
        <begin position="232"/>
        <end position="386"/>
    </location>
</feature>
<dbReference type="Proteomes" id="UP000461880">
    <property type="component" value="Unassembled WGS sequence"/>
</dbReference>